<dbReference type="Pfam" id="PF07666">
    <property type="entry name" value="MpPF26"/>
    <property type="match status" value="1"/>
</dbReference>
<keyword evidence="1" id="KW-0472">Membrane</keyword>
<dbReference type="NCBIfam" id="NF040945">
    <property type="entry name" value="CCC_membrane"/>
    <property type="match status" value="1"/>
</dbReference>
<keyword evidence="1" id="KW-0812">Transmembrane</keyword>
<comment type="caution">
    <text evidence="2">The sequence shown here is derived from an EMBL/GenBank/DDBJ whole genome shotgun (WGS) entry which is preliminary data.</text>
</comment>
<gene>
    <name evidence="2" type="ORF">ACFS29_02090</name>
</gene>
<sequence>MDHNQTQEQLKNSTLILVLGILSIVTCCCYGVIGIVLGIVTIILAQKATAIYAENPDMYTGFQNVKTGKILAIIGLVLSVLYLLATVWAISTFGWEALQDQELLQQRMQEWAEQNQ</sequence>
<feature type="transmembrane region" description="Helical" evidence="1">
    <location>
        <begin position="70"/>
        <end position="90"/>
    </location>
</feature>
<name>A0ABW5ZN80_9FLAO</name>
<proteinExistence type="predicted"/>
<dbReference type="Proteomes" id="UP001597548">
    <property type="component" value="Unassembled WGS sequence"/>
</dbReference>
<evidence type="ECO:0000313" key="3">
    <source>
        <dbReference type="Proteomes" id="UP001597548"/>
    </source>
</evidence>
<keyword evidence="1" id="KW-1133">Transmembrane helix</keyword>
<reference evidence="3" key="1">
    <citation type="journal article" date="2019" name="Int. J. Syst. Evol. Microbiol.">
        <title>The Global Catalogue of Microorganisms (GCM) 10K type strain sequencing project: providing services to taxonomists for standard genome sequencing and annotation.</title>
        <authorList>
            <consortium name="The Broad Institute Genomics Platform"/>
            <consortium name="The Broad Institute Genome Sequencing Center for Infectious Disease"/>
            <person name="Wu L."/>
            <person name="Ma J."/>
        </authorList>
    </citation>
    <scope>NUCLEOTIDE SEQUENCE [LARGE SCALE GENOMIC DNA]</scope>
    <source>
        <strain evidence="3">KCTC 32514</strain>
    </source>
</reference>
<dbReference type="EMBL" id="JBHUOS010000001">
    <property type="protein sequence ID" value="MFD2914413.1"/>
    <property type="molecule type" value="Genomic_DNA"/>
</dbReference>
<keyword evidence="3" id="KW-1185">Reference proteome</keyword>
<evidence type="ECO:0000313" key="2">
    <source>
        <dbReference type="EMBL" id="MFD2914413.1"/>
    </source>
</evidence>
<dbReference type="RefSeq" id="WP_194507897.1">
    <property type="nucleotide sequence ID" value="NZ_JADILU010000003.1"/>
</dbReference>
<accession>A0ABW5ZN80</accession>
<evidence type="ECO:0000256" key="1">
    <source>
        <dbReference type="SAM" id="Phobius"/>
    </source>
</evidence>
<dbReference type="InterPro" id="IPR011655">
    <property type="entry name" value="MpPF26"/>
</dbReference>
<organism evidence="2 3">
    <name type="scientific">Psychroserpens luteus</name>
    <dbReference type="NCBI Taxonomy" id="1434066"/>
    <lineage>
        <taxon>Bacteria</taxon>
        <taxon>Pseudomonadati</taxon>
        <taxon>Bacteroidota</taxon>
        <taxon>Flavobacteriia</taxon>
        <taxon>Flavobacteriales</taxon>
        <taxon>Flavobacteriaceae</taxon>
        <taxon>Psychroserpens</taxon>
    </lineage>
</organism>
<protein>
    <submittedName>
        <fullName evidence="2">CCC motif membrane protein</fullName>
    </submittedName>
</protein>
<feature type="transmembrane region" description="Helical" evidence="1">
    <location>
        <begin position="15"/>
        <end position="45"/>
    </location>
</feature>